<evidence type="ECO:0000313" key="4">
    <source>
        <dbReference type="Proteomes" id="UP000620124"/>
    </source>
</evidence>
<proteinExistence type="predicted"/>
<evidence type="ECO:0000256" key="2">
    <source>
        <dbReference type="SAM" id="MobiDB-lite"/>
    </source>
</evidence>
<sequence length="354" mass="38826">MKTESSDPIADADALFALAVEQAKRAIAAARNEPSLALAASEAKCETLEAKIQTLDDSMARQKEDLESARELAQLLNVRLTDQGREIREFNESLDAARTVIAQRNTELAGRDATIAGLQADLADLRSSTAAAQAALAKDRDGLAFSRVELARERAAFAKEQETARLERASLEDSRTGLVAERRAFVEKLKRQIKKQECSIEALVPSNTTVPGPASKAPLPQQVFKPAVPDALIALNIPLPAQQALDPAPSAWRETSEQTSHTLSCLSRVKGRRRDTPPDSDSEDGGFTYTDEERLFPSKLMKSTGLIESSREAYDPARKKRKVNHTFFGKRPTPQLRRPPARRIVPAPRSTPRA</sequence>
<feature type="coiled-coil region" evidence="1">
    <location>
        <begin position="38"/>
        <end position="83"/>
    </location>
</feature>
<name>A0A8H7D064_9AGAR</name>
<dbReference type="EMBL" id="JACAZI010000008">
    <property type="protein sequence ID" value="KAF7354341.1"/>
    <property type="molecule type" value="Genomic_DNA"/>
</dbReference>
<dbReference type="AlphaFoldDB" id="A0A8H7D064"/>
<accession>A0A8H7D064</accession>
<keyword evidence="1" id="KW-0175">Coiled coil</keyword>
<protein>
    <submittedName>
        <fullName evidence="3">Uncharacterized protein</fullName>
    </submittedName>
</protein>
<reference evidence="3" key="1">
    <citation type="submission" date="2020-05" db="EMBL/GenBank/DDBJ databases">
        <title>Mycena genomes resolve the evolution of fungal bioluminescence.</title>
        <authorList>
            <person name="Tsai I.J."/>
        </authorList>
    </citation>
    <scope>NUCLEOTIDE SEQUENCE</scope>
    <source>
        <strain evidence="3">CCC161011</strain>
    </source>
</reference>
<dbReference type="Proteomes" id="UP000620124">
    <property type="component" value="Unassembled WGS sequence"/>
</dbReference>
<evidence type="ECO:0000313" key="3">
    <source>
        <dbReference type="EMBL" id="KAF7354341.1"/>
    </source>
</evidence>
<evidence type="ECO:0000256" key="1">
    <source>
        <dbReference type="SAM" id="Coils"/>
    </source>
</evidence>
<feature type="region of interest" description="Disordered" evidence="2">
    <location>
        <begin position="307"/>
        <end position="354"/>
    </location>
</feature>
<organism evidence="3 4">
    <name type="scientific">Mycena venus</name>
    <dbReference type="NCBI Taxonomy" id="2733690"/>
    <lineage>
        <taxon>Eukaryota</taxon>
        <taxon>Fungi</taxon>
        <taxon>Dikarya</taxon>
        <taxon>Basidiomycota</taxon>
        <taxon>Agaricomycotina</taxon>
        <taxon>Agaricomycetes</taxon>
        <taxon>Agaricomycetidae</taxon>
        <taxon>Agaricales</taxon>
        <taxon>Marasmiineae</taxon>
        <taxon>Mycenaceae</taxon>
        <taxon>Mycena</taxon>
    </lineage>
</organism>
<keyword evidence="4" id="KW-1185">Reference proteome</keyword>
<feature type="region of interest" description="Disordered" evidence="2">
    <location>
        <begin position="252"/>
        <end position="289"/>
    </location>
</feature>
<gene>
    <name evidence="3" type="ORF">MVEN_01122600</name>
</gene>
<dbReference type="OrthoDB" id="3119368at2759"/>
<comment type="caution">
    <text evidence="3">The sequence shown here is derived from an EMBL/GenBank/DDBJ whole genome shotgun (WGS) entry which is preliminary data.</text>
</comment>